<accession>A0A1H0IBW7</accession>
<dbReference type="EMBL" id="FQZZ01000004">
    <property type="protein sequence ID" value="SHK23763.1"/>
    <property type="molecule type" value="Genomic_DNA"/>
</dbReference>
<name>A0A1H0IBW7_9RHOB</name>
<gene>
    <name evidence="1" type="ORF">SAMN05444142_10454</name>
</gene>
<organism evidence="1 2">
    <name type="scientific">Lutimaribacter pacificus</name>
    <dbReference type="NCBI Taxonomy" id="391948"/>
    <lineage>
        <taxon>Bacteria</taxon>
        <taxon>Pseudomonadati</taxon>
        <taxon>Pseudomonadota</taxon>
        <taxon>Alphaproteobacteria</taxon>
        <taxon>Rhodobacterales</taxon>
        <taxon>Roseobacteraceae</taxon>
        <taxon>Lutimaribacter</taxon>
    </lineage>
</organism>
<protein>
    <submittedName>
        <fullName evidence="1">Uncharacterized protein</fullName>
    </submittedName>
</protein>
<proteinExistence type="predicted"/>
<reference evidence="1 2" key="1">
    <citation type="submission" date="2016-11" db="EMBL/GenBank/DDBJ databases">
        <authorList>
            <person name="Varghese N."/>
            <person name="Submissions S."/>
        </authorList>
    </citation>
    <scope>NUCLEOTIDE SEQUENCE [LARGE SCALE GENOMIC DNA]</scope>
    <source>
        <strain evidence="1 2">DSM 29620</strain>
    </source>
</reference>
<sequence length="233" mass="27426">MKFVKAQTSGWQFILEPEARWLAVECLLMASRFQLSFYSLYKGALAEEITRWHQKHRRKLNLVARAAYQGMVVAFDDARQEYLAARREWPEVHNNELIPLGRALDYMVLGSSKQAAIAKARVSLGRSRAAIKLGRSNGADIPDFSEWPDGYRFLSDDSFRQRFKRFECVLPYAHVYFRNRDYNAWSDALPEEQNPVVLPEDFEHWNQHFWQQLTQTRRIRMRAPDQPLGIIFQ</sequence>
<dbReference type="Proteomes" id="UP000324252">
    <property type="component" value="Unassembled WGS sequence"/>
</dbReference>
<evidence type="ECO:0000313" key="2">
    <source>
        <dbReference type="Proteomes" id="UP000324252"/>
    </source>
</evidence>
<dbReference type="RefSeq" id="WP_149788540.1">
    <property type="nucleotide sequence ID" value="NZ_FNIO01000004.1"/>
</dbReference>
<evidence type="ECO:0000313" key="1">
    <source>
        <dbReference type="EMBL" id="SHK23763.1"/>
    </source>
</evidence>
<keyword evidence="2" id="KW-1185">Reference proteome</keyword>
<dbReference type="OrthoDB" id="9894843at2"/>
<dbReference type="AlphaFoldDB" id="A0A1H0IBW7"/>